<dbReference type="EMBL" id="JAHLQT010027705">
    <property type="protein sequence ID" value="KAG7162425.1"/>
    <property type="molecule type" value="Genomic_DNA"/>
</dbReference>
<dbReference type="AlphaFoldDB" id="A0A8J5MSE7"/>
<comment type="caution">
    <text evidence="1">The sequence shown here is derived from an EMBL/GenBank/DDBJ whole genome shotgun (WGS) entry which is preliminary data.</text>
</comment>
<accession>A0A8J5MSE7</accession>
<evidence type="ECO:0000313" key="1">
    <source>
        <dbReference type="EMBL" id="KAG7162425.1"/>
    </source>
</evidence>
<keyword evidence="1" id="KW-0675">Receptor</keyword>
<evidence type="ECO:0000313" key="2">
    <source>
        <dbReference type="Proteomes" id="UP000747542"/>
    </source>
</evidence>
<reference evidence="1" key="1">
    <citation type="journal article" date="2021" name="Sci. Adv.">
        <title>The American lobster genome reveals insights on longevity, neural, and immune adaptations.</title>
        <authorList>
            <person name="Polinski J.M."/>
            <person name="Zimin A.V."/>
            <person name="Clark K.F."/>
            <person name="Kohn A.B."/>
            <person name="Sadowski N."/>
            <person name="Timp W."/>
            <person name="Ptitsyn A."/>
            <person name="Khanna P."/>
            <person name="Romanova D.Y."/>
            <person name="Williams P."/>
            <person name="Greenwood S.J."/>
            <person name="Moroz L.L."/>
            <person name="Walt D.R."/>
            <person name="Bodnar A.G."/>
        </authorList>
    </citation>
    <scope>NUCLEOTIDE SEQUENCE</scope>
    <source>
        <strain evidence="1">GMGI-L3</strain>
    </source>
</reference>
<name>A0A8J5MSE7_HOMAM</name>
<gene>
    <name evidence="1" type="primary">Ir4-L12</name>
    <name evidence="1" type="ORF">Hamer_G007960</name>
</gene>
<dbReference type="Proteomes" id="UP000747542">
    <property type="component" value="Unassembled WGS sequence"/>
</dbReference>
<proteinExistence type="predicted"/>
<sequence>MINVKDPELLSLASGAVDAVLSRVSRQNCSVLLLTDGTTSSTTVLRVGHSDLVAPWGVGVFEVAVDGQDANVTQAQLSWVVDKARRLRQVSWCVTMVVVSDDPAFLAAFAEWSLKGRLLVWSTRLLAVTRLSLPELHHLHKLLSMTNSMLLIVENNSRPIRCSIIIKLPFLQHDTQLMQVASWTQQQDLKFGGHLPLFPEKFSK</sequence>
<protein>
    <submittedName>
        <fullName evidence="1">Putative olfactory ionotropic receptor IR4-like 12</fullName>
    </submittedName>
</protein>
<keyword evidence="2" id="KW-1185">Reference proteome</keyword>
<organism evidence="1 2">
    <name type="scientific">Homarus americanus</name>
    <name type="common">American lobster</name>
    <dbReference type="NCBI Taxonomy" id="6706"/>
    <lineage>
        <taxon>Eukaryota</taxon>
        <taxon>Metazoa</taxon>
        <taxon>Ecdysozoa</taxon>
        <taxon>Arthropoda</taxon>
        <taxon>Crustacea</taxon>
        <taxon>Multicrustacea</taxon>
        <taxon>Malacostraca</taxon>
        <taxon>Eumalacostraca</taxon>
        <taxon>Eucarida</taxon>
        <taxon>Decapoda</taxon>
        <taxon>Pleocyemata</taxon>
        <taxon>Astacidea</taxon>
        <taxon>Nephropoidea</taxon>
        <taxon>Nephropidae</taxon>
        <taxon>Homarus</taxon>
    </lineage>
</organism>